<dbReference type="RefSeq" id="WP_128733927.1">
    <property type="nucleotide sequence ID" value="NZ_JABERN010000075.1"/>
</dbReference>
<dbReference type="PROSITE" id="PS50943">
    <property type="entry name" value="HTH_CROC1"/>
    <property type="match status" value="1"/>
</dbReference>
<dbReference type="CDD" id="cd00093">
    <property type="entry name" value="HTH_XRE"/>
    <property type="match status" value="1"/>
</dbReference>
<dbReference type="Gene3D" id="1.10.260.40">
    <property type="entry name" value="lambda repressor-like DNA-binding domains"/>
    <property type="match status" value="1"/>
</dbReference>
<protein>
    <submittedName>
        <fullName evidence="2">XRE family transcriptional regulator</fullName>
    </submittedName>
</protein>
<gene>
    <name evidence="2" type="ORF">ERD32_01855</name>
</gene>
<dbReference type="InterPro" id="IPR001387">
    <property type="entry name" value="Cro/C1-type_HTH"/>
</dbReference>
<dbReference type="SUPFAM" id="SSF47413">
    <property type="entry name" value="lambda repressor-like DNA-binding domains"/>
    <property type="match status" value="1"/>
</dbReference>
<feature type="domain" description="HTH cro/C1-type" evidence="1">
    <location>
        <begin position="13"/>
        <end position="67"/>
    </location>
</feature>
<comment type="caution">
    <text evidence="2">The sequence shown here is derived from an EMBL/GenBank/DDBJ whole genome shotgun (WGS) entry which is preliminary data.</text>
</comment>
<dbReference type="GO" id="GO:0003677">
    <property type="term" value="F:DNA binding"/>
    <property type="evidence" value="ECO:0007669"/>
    <property type="project" value="InterPro"/>
</dbReference>
<dbReference type="Pfam" id="PF01381">
    <property type="entry name" value="HTH_3"/>
    <property type="match status" value="1"/>
</dbReference>
<dbReference type="InterPro" id="IPR010982">
    <property type="entry name" value="Lambda_DNA-bd_dom_sf"/>
</dbReference>
<dbReference type="SMART" id="SM00530">
    <property type="entry name" value="HTH_XRE"/>
    <property type="match status" value="1"/>
</dbReference>
<evidence type="ECO:0000313" key="2">
    <source>
        <dbReference type="EMBL" id="RXF59469.1"/>
    </source>
</evidence>
<name>A0A4Q0LW61_9LACO</name>
<evidence type="ECO:0000313" key="3">
    <source>
        <dbReference type="Proteomes" id="UP000289808"/>
    </source>
</evidence>
<accession>A0A4Q0LW61</accession>
<dbReference type="EMBL" id="SCLX01000007">
    <property type="protein sequence ID" value="RXF59469.1"/>
    <property type="molecule type" value="Genomic_DNA"/>
</dbReference>
<dbReference type="Proteomes" id="UP000289808">
    <property type="component" value="Unassembled WGS sequence"/>
</dbReference>
<dbReference type="AlphaFoldDB" id="A0A4Q0LW61"/>
<proteinExistence type="predicted"/>
<reference evidence="2 3" key="1">
    <citation type="submission" date="2019-01" db="EMBL/GenBank/DDBJ databases">
        <title>The genome sequence of Lactobacillus crispatus L49.</title>
        <authorList>
            <person name="Zhong J."/>
            <person name="Zhang J."/>
        </authorList>
    </citation>
    <scope>NUCLEOTIDE SEQUENCE [LARGE SCALE GENOMIC DNA]</scope>
    <source>
        <strain evidence="2 3">L49</strain>
    </source>
</reference>
<sequence length="76" mass="8483">MTQVTVANANEILKQYLKSHGITQKFVADKMGVNRQTFNAYVNGLIKFDADFALGVSEVLGISPSIFLKEKYRKSV</sequence>
<evidence type="ECO:0000259" key="1">
    <source>
        <dbReference type="PROSITE" id="PS50943"/>
    </source>
</evidence>
<organism evidence="2 3">
    <name type="scientific">Lactobacillus crispatus</name>
    <dbReference type="NCBI Taxonomy" id="47770"/>
    <lineage>
        <taxon>Bacteria</taxon>
        <taxon>Bacillati</taxon>
        <taxon>Bacillota</taxon>
        <taxon>Bacilli</taxon>
        <taxon>Lactobacillales</taxon>
        <taxon>Lactobacillaceae</taxon>
        <taxon>Lactobacillus</taxon>
    </lineage>
</organism>